<feature type="compositionally biased region" description="Basic and acidic residues" evidence="1">
    <location>
        <begin position="1"/>
        <end position="17"/>
    </location>
</feature>
<evidence type="ECO:0000313" key="2">
    <source>
        <dbReference type="EMBL" id="KAF7823085.1"/>
    </source>
</evidence>
<evidence type="ECO:0000313" key="3">
    <source>
        <dbReference type="Proteomes" id="UP000634136"/>
    </source>
</evidence>
<comment type="caution">
    <text evidence="2">The sequence shown here is derived from an EMBL/GenBank/DDBJ whole genome shotgun (WGS) entry which is preliminary data.</text>
</comment>
<proteinExistence type="predicted"/>
<organism evidence="2 3">
    <name type="scientific">Senna tora</name>
    <dbReference type="NCBI Taxonomy" id="362788"/>
    <lineage>
        <taxon>Eukaryota</taxon>
        <taxon>Viridiplantae</taxon>
        <taxon>Streptophyta</taxon>
        <taxon>Embryophyta</taxon>
        <taxon>Tracheophyta</taxon>
        <taxon>Spermatophyta</taxon>
        <taxon>Magnoliopsida</taxon>
        <taxon>eudicotyledons</taxon>
        <taxon>Gunneridae</taxon>
        <taxon>Pentapetalae</taxon>
        <taxon>rosids</taxon>
        <taxon>fabids</taxon>
        <taxon>Fabales</taxon>
        <taxon>Fabaceae</taxon>
        <taxon>Caesalpinioideae</taxon>
        <taxon>Cassia clade</taxon>
        <taxon>Senna</taxon>
    </lineage>
</organism>
<sequence>MEEKAFVGNEIEMKDSSSVHARSQT</sequence>
<dbReference type="EMBL" id="JAAIUW010000007">
    <property type="protein sequence ID" value="KAF7823085.1"/>
    <property type="molecule type" value="Genomic_DNA"/>
</dbReference>
<gene>
    <name evidence="2" type="ORF">G2W53_021229</name>
</gene>
<protein>
    <submittedName>
        <fullName evidence="2">Uncharacterized protein</fullName>
    </submittedName>
</protein>
<name>A0A834WH07_9FABA</name>
<feature type="region of interest" description="Disordered" evidence="1">
    <location>
        <begin position="1"/>
        <end position="25"/>
    </location>
</feature>
<evidence type="ECO:0000256" key="1">
    <source>
        <dbReference type="SAM" id="MobiDB-lite"/>
    </source>
</evidence>
<accession>A0A834WH07</accession>
<keyword evidence="3" id="KW-1185">Reference proteome</keyword>
<dbReference type="Proteomes" id="UP000634136">
    <property type="component" value="Unassembled WGS sequence"/>
</dbReference>
<reference evidence="2" key="1">
    <citation type="submission" date="2020-09" db="EMBL/GenBank/DDBJ databases">
        <title>Genome-Enabled Discovery of Anthraquinone Biosynthesis in Senna tora.</title>
        <authorList>
            <person name="Kang S.-H."/>
            <person name="Pandey R.P."/>
            <person name="Lee C.-M."/>
            <person name="Sim J.-S."/>
            <person name="Jeong J.-T."/>
            <person name="Choi B.-S."/>
            <person name="Jung M."/>
            <person name="Ginzburg D."/>
            <person name="Zhao K."/>
            <person name="Won S.Y."/>
            <person name="Oh T.-J."/>
            <person name="Yu Y."/>
            <person name="Kim N.-H."/>
            <person name="Lee O.R."/>
            <person name="Lee T.-H."/>
            <person name="Bashyal P."/>
            <person name="Kim T.-S."/>
            <person name="Lee W.-H."/>
            <person name="Kawkins C."/>
            <person name="Kim C.-K."/>
            <person name="Kim J.S."/>
            <person name="Ahn B.O."/>
            <person name="Rhee S.Y."/>
            <person name="Sohng J.K."/>
        </authorList>
    </citation>
    <scope>NUCLEOTIDE SEQUENCE</scope>
    <source>
        <tissue evidence="2">Leaf</tissue>
    </source>
</reference>
<dbReference type="AlphaFoldDB" id="A0A834WH07"/>